<protein>
    <submittedName>
        <fullName evidence="1">Uncharacterized protein</fullName>
    </submittedName>
</protein>
<comment type="caution">
    <text evidence="1">The sequence shown here is derived from an EMBL/GenBank/DDBJ whole genome shotgun (WGS) entry which is preliminary data.</text>
</comment>
<organism evidence="1 2">
    <name type="scientific">Echinicola pacifica</name>
    <dbReference type="NCBI Taxonomy" id="346377"/>
    <lineage>
        <taxon>Bacteria</taxon>
        <taxon>Pseudomonadati</taxon>
        <taxon>Bacteroidota</taxon>
        <taxon>Cytophagia</taxon>
        <taxon>Cytophagales</taxon>
        <taxon>Cyclobacteriaceae</taxon>
        <taxon>Echinicola</taxon>
    </lineage>
</organism>
<evidence type="ECO:0000313" key="2">
    <source>
        <dbReference type="Proteomes" id="UP000619457"/>
    </source>
</evidence>
<name>A0A918Q922_9BACT</name>
<dbReference type="EMBL" id="BMWX01000006">
    <property type="protein sequence ID" value="GGZ36823.1"/>
    <property type="molecule type" value="Genomic_DNA"/>
</dbReference>
<dbReference type="Proteomes" id="UP000619457">
    <property type="component" value="Unassembled WGS sequence"/>
</dbReference>
<proteinExistence type="predicted"/>
<gene>
    <name evidence="1" type="ORF">GCM10007049_32750</name>
</gene>
<reference evidence="1" key="1">
    <citation type="journal article" date="2014" name="Int. J. Syst. Evol. Microbiol.">
        <title>Complete genome sequence of Corynebacterium casei LMG S-19264T (=DSM 44701T), isolated from a smear-ripened cheese.</title>
        <authorList>
            <consortium name="US DOE Joint Genome Institute (JGI-PGF)"/>
            <person name="Walter F."/>
            <person name="Albersmeier A."/>
            <person name="Kalinowski J."/>
            <person name="Ruckert C."/>
        </authorList>
    </citation>
    <scope>NUCLEOTIDE SEQUENCE</scope>
    <source>
        <strain evidence="1">KCTC 12368</strain>
    </source>
</reference>
<evidence type="ECO:0000313" key="1">
    <source>
        <dbReference type="EMBL" id="GGZ36823.1"/>
    </source>
</evidence>
<reference evidence="1" key="2">
    <citation type="submission" date="2020-09" db="EMBL/GenBank/DDBJ databases">
        <authorList>
            <person name="Sun Q."/>
            <person name="Kim S."/>
        </authorList>
    </citation>
    <scope>NUCLEOTIDE SEQUENCE</scope>
    <source>
        <strain evidence="1">KCTC 12368</strain>
    </source>
</reference>
<accession>A0A918Q922</accession>
<dbReference type="AlphaFoldDB" id="A0A918Q922"/>
<sequence>MGSLSFATTQANTIVEKEPITYRAQDSKVQIEPEELPQKVKESILDNEEVKMLPVSEAFKVTDQQGEVSYEVQFGMEETVIKTYDEEGNELED</sequence>
<keyword evidence="2" id="KW-1185">Reference proteome</keyword>